<feature type="region of interest" description="Disordered" evidence="1">
    <location>
        <begin position="189"/>
        <end position="210"/>
    </location>
</feature>
<evidence type="ECO:0000313" key="4">
    <source>
        <dbReference type="Proteomes" id="UP000815677"/>
    </source>
</evidence>
<dbReference type="InterPro" id="IPR008972">
    <property type="entry name" value="Cupredoxin"/>
</dbReference>
<keyword evidence="2" id="KW-0732">Signal</keyword>
<accession>A0ABQ0L454</accession>
<dbReference type="InterPro" id="IPR052953">
    <property type="entry name" value="Ser-rich/MCO-related"/>
</dbReference>
<dbReference type="SUPFAM" id="SSF49503">
    <property type="entry name" value="Cupredoxins"/>
    <property type="match status" value="1"/>
</dbReference>
<evidence type="ECO:0000313" key="3">
    <source>
        <dbReference type="EMBL" id="GAT45219.1"/>
    </source>
</evidence>
<dbReference type="EMBL" id="DF841004">
    <property type="protein sequence ID" value="GAT45219.1"/>
    <property type="molecule type" value="Genomic_DNA"/>
</dbReference>
<evidence type="ECO:0000256" key="2">
    <source>
        <dbReference type="SAM" id="SignalP"/>
    </source>
</evidence>
<proteinExistence type="predicted"/>
<dbReference type="Gene3D" id="2.60.40.420">
    <property type="entry name" value="Cupredoxins - blue copper proteins"/>
    <property type="match status" value="1"/>
</dbReference>
<evidence type="ECO:0000256" key="1">
    <source>
        <dbReference type="SAM" id="MobiDB-lite"/>
    </source>
</evidence>
<keyword evidence="4" id="KW-1185">Reference proteome</keyword>
<sequence>MFFSLAASLAAVSAVAQAGNIIPITVGAGAKTVYSPNNVNASVGDTIVFSFGVPGAASNHTVTQSTLKTPCEPVAGGFDSGWVEIANTSTAPAPTFNLTITDASAPIWFFCKQLKSPAGKPHCELDMVGVINLGAASFDAFTSAAVAATAVGQGQGGLSGLNALATALPVAQGSGQKVIVGPSASGAASGNSGTSSGGAPASTNTHSGAANSRAGGVVVVMAGLAAVSMML</sequence>
<gene>
    <name evidence="3" type="ORF">MCHLO_02808</name>
</gene>
<evidence type="ECO:0008006" key="5">
    <source>
        <dbReference type="Google" id="ProtNLM"/>
    </source>
</evidence>
<dbReference type="CDD" id="cd00920">
    <property type="entry name" value="Cupredoxin"/>
    <property type="match status" value="1"/>
</dbReference>
<protein>
    <recommendedName>
        <fullName evidence="5">Cupredoxin</fullName>
    </recommendedName>
</protein>
<dbReference type="PANTHER" id="PTHR34883:SF15">
    <property type="entry name" value="EXTRACELLULAR SERINE-RICH PROTEIN"/>
    <property type="match status" value="1"/>
</dbReference>
<dbReference type="Proteomes" id="UP000815677">
    <property type="component" value="Unassembled WGS sequence"/>
</dbReference>
<feature type="chain" id="PRO_5046615844" description="Cupredoxin" evidence="2">
    <location>
        <begin position="19"/>
        <end position="231"/>
    </location>
</feature>
<feature type="signal peptide" evidence="2">
    <location>
        <begin position="1"/>
        <end position="18"/>
    </location>
</feature>
<organism evidence="3 4">
    <name type="scientific">Mycena chlorophos</name>
    <name type="common">Agaric fungus</name>
    <name type="synonym">Agaricus chlorophos</name>
    <dbReference type="NCBI Taxonomy" id="658473"/>
    <lineage>
        <taxon>Eukaryota</taxon>
        <taxon>Fungi</taxon>
        <taxon>Dikarya</taxon>
        <taxon>Basidiomycota</taxon>
        <taxon>Agaricomycotina</taxon>
        <taxon>Agaricomycetes</taxon>
        <taxon>Agaricomycetidae</taxon>
        <taxon>Agaricales</taxon>
        <taxon>Marasmiineae</taxon>
        <taxon>Mycenaceae</taxon>
        <taxon>Mycena</taxon>
    </lineage>
</organism>
<name>A0ABQ0L454_MYCCL</name>
<reference evidence="3" key="1">
    <citation type="submission" date="2014-09" db="EMBL/GenBank/DDBJ databases">
        <title>Genome sequence of the luminous mushroom Mycena chlorophos for searching fungal bioluminescence genes.</title>
        <authorList>
            <person name="Tanaka Y."/>
            <person name="Kasuga D."/>
            <person name="Oba Y."/>
            <person name="Hase S."/>
            <person name="Sato K."/>
            <person name="Oba Y."/>
            <person name="Sakakibara Y."/>
        </authorList>
    </citation>
    <scope>NUCLEOTIDE SEQUENCE</scope>
</reference>
<feature type="compositionally biased region" description="Low complexity" evidence="1">
    <location>
        <begin position="189"/>
        <end position="204"/>
    </location>
</feature>
<dbReference type="PANTHER" id="PTHR34883">
    <property type="entry name" value="SERINE-RICH PROTEIN, PUTATIVE-RELATED-RELATED"/>
    <property type="match status" value="1"/>
</dbReference>